<feature type="transmembrane region" description="Helical" evidence="2">
    <location>
        <begin position="165"/>
        <end position="188"/>
    </location>
</feature>
<protein>
    <recommendedName>
        <fullName evidence="7">Transmembrane protein</fullName>
    </recommendedName>
</protein>
<feature type="transmembrane region" description="Helical" evidence="2">
    <location>
        <begin position="194"/>
        <end position="221"/>
    </location>
</feature>
<dbReference type="Proteomes" id="UP000064921">
    <property type="component" value="Chromosome"/>
</dbReference>
<evidence type="ECO:0000256" key="2">
    <source>
        <dbReference type="SAM" id="Phobius"/>
    </source>
</evidence>
<keyword evidence="5" id="KW-1185">Reference proteome</keyword>
<accession>A0A0U3FRN9</accession>
<dbReference type="EMBL" id="UGSK01000001">
    <property type="protein sequence ID" value="SUB01307.1"/>
    <property type="molecule type" value="Genomic_DNA"/>
</dbReference>
<dbReference type="OrthoDB" id="9795988at2"/>
<feature type="transmembrane region" description="Helical" evidence="2">
    <location>
        <begin position="233"/>
        <end position="256"/>
    </location>
</feature>
<keyword evidence="2" id="KW-0472">Membrane</keyword>
<keyword evidence="2" id="KW-0812">Transmembrane</keyword>
<evidence type="ECO:0000256" key="1">
    <source>
        <dbReference type="SAM" id="Coils"/>
    </source>
</evidence>
<evidence type="ECO:0000313" key="3">
    <source>
        <dbReference type="EMBL" id="ALV28926.1"/>
    </source>
</evidence>
<dbReference type="RefSeq" id="WP_019966120.1">
    <property type="nucleotide sequence ID" value="NZ_CM011124.1"/>
</dbReference>
<keyword evidence="1" id="KW-0175">Coiled coil</keyword>
<dbReference type="Proteomes" id="UP000255000">
    <property type="component" value="Unassembled WGS sequence"/>
</dbReference>
<reference evidence="4 6" key="2">
    <citation type="submission" date="2018-06" db="EMBL/GenBank/DDBJ databases">
        <authorList>
            <consortium name="Pathogen Informatics"/>
            <person name="Doyle S."/>
        </authorList>
    </citation>
    <scope>NUCLEOTIDE SEQUENCE [LARGE SCALE GENOMIC DNA]</scope>
    <source>
        <strain evidence="4 6">NCTC13350</strain>
    </source>
</reference>
<reference evidence="3 5" key="1">
    <citation type="submission" date="2015-10" db="EMBL/GenBank/DDBJ databases">
        <title>The world's first case of liver abscess caused by Pannonibacter phragmitetus.</title>
        <authorList>
            <person name="Ming D."/>
            <person name="Wang M."/>
            <person name="Zhou Y."/>
            <person name="Jiang T."/>
            <person name="Hu S."/>
        </authorList>
    </citation>
    <scope>NUCLEOTIDE SEQUENCE [LARGE SCALE GENOMIC DNA]</scope>
    <source>
        <strain evidence="3 5">31801</strain>
    </source>
</reference>
<dbReference type="KEGG" id="pphr:APZ00_19305"/>
<feature type="coiled-coil region" evidence="1">
    <location>
        <begin position="319"/>
        <end position="350"/>
    </location>
</feature>
<evidence type="ECO:0000313" key="6">
    <source>
        <dbReference type="Proteomes" id="UP000255000"/>
    </source>
</evidence>
<dbReference type="STRING" id="121719.APZ00_19305"/>
<feature type="transmembrane region" description="Helical" evidence="2">
    <location>
        <begin position="288"/>
        <end position="309"/>
    </location>
</feature>
<name>A0A0U3FRN9_9HYPH</name>
<keyword evidence="2" id="KW-1133">Transmembrane helix</keyword>
<sequence length="476" mass="54134">MAARFEALNRLLKKALEGHHDFKASTDIFPLLDTEKVSSSLELVELGEGNGKANKPPQSARVLDEIEQRVIARVDEEKKTSYQVMEDQFQTFEDRLRNLDFEGQFGLIRQANYTSLSDFKAEVTLGQSQLHGPRRDLQDVEKELEFFKTKHGLNRAAKISSPGMMFFKISVLIFLLLLETTLNGLFLAKGSEQGILGGVTLALTFAALNIGWALLLSFFAVRLLVHRSVFLKMLGFIGLAAYVCLAVTINLGLAHYREVSDTAFGDAGREVMSRLVRQPFDLADINSWVLFGLGLLFSVIAFIDGCVLVDPYPGFSNVQKRVKRAREEYVNQVEALIDNLKSIRDEHNEKVELIIRDLSQRRQESQAIIAHRTRVAGLFKEHQNQLERIANALLLIYREANRRTRTEPEPKYFVSPYKLDRINPNLQSIGEWNDKLLAERIKTAQEELSEQMRLIGQEFEDAVSRYRQLDDLFPGA</sequence>
<proteinExistence type="predicted"/>
<gene>
    <name evidence="3" type="ORF">APZ00_19305</name>
    <name evidence="4" type="ORF">NCTC13350_02243</name>
</gene>
<dbReference type="EMBL" id="CP013068">
    <property type="protein sequence ID" value="ALV28926.1"/>
    <property type="molecule type" value="Genomic_DNA"/>
</dbReference>
<dbReference type="eggNOG" id="ENOG502Z8Y7">
    <property type="taxonomic scope" value="Bacteria"/>
</dbReference>
<evidence type="ECO:0008006" key="7">
    <source>
        <dbReference type="Google" id="ProtNLM"/>
    </source>
</evidence>
<dbReference type="AlphaFoldDB" id="A0A0U3FRN9"/>
<organism evidence="3 5">
    <name type="scientific">Pannonibacter phragmitetus</name>
    <dbReference type="NCBI Taxonomy" id="121719"/>
    <lineage>
        <taxon>Bacteria</taxon>
        <taxon>Pseudomonadati</taxon>
        <taxon>Pseudomonadota</taxon>
        <taxon>Alphaproteobacteria</taxon>
        <taxon>Hyphomicrobiales</taxon>
        <taxon>Stappiaceae</taxon>
        <taxon>Pannonibacter</taxon>
    </lineage>
</organism>
<evidence type="ECO:0000313" key="5">
    <source>
        <dbReference type="Proteomes" id="UP000064921"/>
    </source>
</evidence>
<evidence type="ECO:0000313" key="4">
    <source>
        <dbReference type="EMBL" id="SUB01307.1"/>
    </source>
</evidence>